<dbReference type="Proteomes" id="UP001630127">
    <property type="component" value="Unassembled WGS sequence"/>
</dbReference>
<name>A0ABD3A027_9GENT</name>
<reference evidence="1 2" key="1">
    <citation type="submission" date="2024-11" db="EMBL/GenBank/DDBJ databases">
        <title>A near-complete genome assembly of Cinchona calisaya.</title>
        <authorList>
            <person name="Lian D.C."/>
            <person name="Zhao X.W."/>
            <person name="Wei L."/>
        </authorList>
    </citation>
    <scope>NUCLEOTIDE SEQUENCE [LARGE SCALE GENOMIC DNA]</scope>
    <source>
        <tissue evidence="1">Nenye</tissue>
    </source>
</reference>
<sequence>MPPGGNSRGMKDVAFLGRRAKPQPILEREAGSECNEVKSTLTFGALEYKFRKVIPVWYFLAGYRSTSRYPRKILERSSKNGHYIIGIQMRSERPSLGQRIRSHIEEPAMKGNHYYPTSNAKKKLLPLSA</sequence>
<gene>
    <name evidence="1" type="ORF">ACH5RR_013280</name>
</gene>
<accession>A0ABD3A027</accession>
<organism evidence="1 2">
    <name type="scientific">Cinchona calisaya</name>
    <dbReference type="NCBI Taxonomy" id="153742"/>
    <lineage>
        <taxon>Eukaryota</taxon>
        <taxon>Viridiplantae</taxon>
        <taxon>Streptophyta</taxon>
        <taxon>Embryophyta</taxon>
        <taxon>Tracheophyta</taxon>
        <taxon>Spermatophyta</taxon>
        <taxon>Magnoliopsida</taxon>
        <taxon>eudicotyledons</taxon>
        <taxon>Gunneridae</taxon>
        <taxon>Pentapetalae</taxon>
        <taxon>asterids</taxon>
        <taxon>lamiids</taxon>
        <taxon>Gentianales</taxon>
        <taxon>Rubiaceae</taxon>
        <taxon>Cinchonoideae</taxon>
        <taxon>Cinchoneae</taxon>
        <taxon>Cinchona</taxon>
    </lineage>
</organism>
<comment type="caution">
    <text evidence="1">The sequence shown here is derived from an EMBL/GenBank/DDBJ whole genome shotgun (WGS) entry which is preliminary data.</text>
</comment>
<keyword evidence="2" id="KW-1185">Reference proteome</keyword>
<protein>
    <submittedName>
        <fullName evidence="1">Uncharacterized protein</fullName>
    </submittedName>
</protein>
<dbReference type="EMBL" id="JBJUIK010000006">
    <property type="protein sequence ID" value="KAL3524908.1"/>
    <property type="molecule type" value="Genomic_DNA"/>
</dbReference>
<evidence type="ECO:0000313" key="2">
    <source>
        <dbReference type="Proteomes" id="UP001630127"/>
    </source>
</evidence>
<dbReference type="AlphaFoldDB" id="A0ABD3A027"/>
<proteinExistence type="predicted"/>
<evidence type="ECO:0000313" key="1">
    <source>
        <dbReference type="EMBL" id="KAL3524908.1"/>
    </source>
</evidence>